<comment type="caution">
    <text evidence="1">The sequence shown here is derived from an EMBL/GenBank/DDBJ whole genome shotgun (WGS) entry which is preliminary data.</text>
</comment>
<accession>A0A162LY37</accession>
<dbReference type="AlphaFoldDB" id="A0A162LY37"/>
<dbReference type="EMBL" id="LVJH01000027">
    <property type="protein sequence ID" value="OAB41627.1"/>
    <property type="molecule type" value="Genomic_DNA"/>
</dbReference>
<sequence>MKHNYSIVMLCEIAEVSRAGFNKWKANIDSRKARREKDSQLKDHILAIHRLRPFFGRKVSVIFPNILNREFTASRARTKLVTDITYVRIGHDFGSL</sequence>
<keyword evidence="2" id="KW-1185">Reference proteome</keyword>
<name>A0A162LY37_9BACL</name>
<dbReference type="STRING" id="494026.PGLA_15200"/>
<reference evidence="1 2" key="1">
    <citation type="submission" date="2016-03" db="EMBL/GenBank/DDBJ databases">
        <title>Draft genome sequence of Paenibacillus glacialis DSM 22343.</title>
        <authorList>
            <person name="Shin S.-K."/>
            <person name="Yi H."/>
        </authorList>
    </citation>
    <scope>NUCLEOTIDE SEQUENCE [LARGE SCALE GENOMIC DNA]</scope>
    <source>
        <strain evidence="1 2">DSM 22343</strain>
    </source>
</reference>
<evidence type="ECO:0000313" key="2">
    <source>
        <dbReference type="Proteomes" id="UP000076967"/>
    </source>
</evidence>
<evidence type="ECO:0008006" key="3">
    <source>
        <dbReference type="Google" id="ProtNLM"/>
    </source>
</evidence>
<gene>
    <name evidence="1" type="ORF">PGLA_15200</name>
</gene>
<dbReference type="Proteomes" id="UP000076967">
    <property type="component" value="Unassembled WGS sequence"/>
</dbReference>
<dbReference type="RefSeq" id="WP_068534177.1">
    <property type="nucleotide sequence ID" value="NZ_LVJH01000027.1"/>
</dbReference>
<protein>
    <recommendedName>
        <fullName evidence="3">Transposase</fullName>
    </recommendedName>
</protein>
<proteinExistence type="predicted"/>
<evidence type="ECO:0000313" key="1">
    <source>
        <dbReference type="EMBL" id="OAB41627.1"/>
    </source>
</evidence>
<organism evidence="1 2">
    <name type="scientific">Paenibacillus glacialis</name>
    <dbReference type="NCBI Taxonomy" id="494026"/>
    <lineage>
        <taxon>Bacteria</taxon>
        <taxon>Bacillati</taxon>
        <taxon>Bacillota</taxon>
        <taxon>Bacilli</taxon>
        <taxon>Bacillales</taxon>
        <taxon>Paenibacillaceae</taxon>
        <taxon>Paenibacillus</taxon>
    </lineage>
</organism>